<organism evidence="2">
    <name type="scientific">Guillardia theta (strain CCMP2712)</name>
    <name type="common">Cryptophyte</name>
    <dbReference type="NCBI Taxonomy" id="905079"/>
    <lineage>
        <taxon>Eukaryota</taxon>
        <taxon>Cryptophyceae</taxon>
        <taxon>Pyrenomonadales</taxon>
        <taxon>Geminigeraceae</taxon>
        <taxon>Guillardia</taxon>
    </lineage>
</organism>
<evidence type="ECO:0000256" key="1">
    <source>
        <dbReference type="SAM" id="MobiDB-lite"/>
    </source>
</evidence>
<feature type="region of interest" description="Disordered" evidence="1">
    <location>
        <begin position="1"/>
        <end position="21"/>
    </location>
</feature>
<dbReference type="Proteomes" id="UP000011087">
    <property type="component" value="Unassembled WGS sequence"/>
</dbReference>
<sequence length="292" mass="32611">MTNHQSQVDDETSMGNGDRFKIADGSHAFVSLPSVTIPSSEVPAPLHPSSPPLRASRSTTSSKPASVTKLSSDAVLLSSDDKLSVEPEQRKTLQESAVETETNSASPAESSPASTMEISLAKDDAKLKTTYGQSKDDQRISTMLRKGRSRSVHDRSLSPDPKQSFFMRARSFPKEHAPQEPPIPARCSSAPEYEDTQAGMFSQGELKYYEELAAVERYWRELDLHNEELYRQSQISSAVGYDSNLYKNQRRHVSSGNKFYAHVVRSRAAAHDFTDHDHHHASEHERNRRPTI</sequence>
<feature type="compositionally biased region" description="Polar residues" evidence="1">
    <location>
        <begin position="56"/>
        <end position="65"/>
    </location>
</feature>
<dbReference type="EnsemblProtists" id="EKX55472">
    <property type="protein sequence ID" value="EKX55472"/>
    <property type="gene ID" value="GUITHDRAFT_99248"/>
</dbReference>
<evidence type="ECO:0000313" key="2">
    <source>
        <dbReference type="EMBL" id="EKX55472.1"/>
    </source>
</evidence>
<feature type="compositionally biased region" description="Basic and acidic residues" evidence="1">
    <location>
        <begin position="79"/>
        <end position="93"/>
    </location>
</feature>
<dbReference type="KEGG" id="gtt:GUITHDRAFT_99248"/>
<keyword evidence="4" id="KW-1185">Reference proteome</keyword>
<evidence type="ECO:0000313" key="3">
    <source>
        <dbReference type="EnsemblProtists" id="EKX55472"/>
    </source>
</evidence>
<dbReference type="RefSeq" id="XP_005842452.1">
    <property type="nucleotide sequence ID" value="XM_005842395.1"/>
</dbReference>
<feature type="compositionally biased region" description="Low complexity" evidence="1">
    <location>
        <begin position="99"/>
        <end position="115"/>
    </location>
</feature>
<name>L1K4F9_GUITC</name>
<evidence type="ECO:0000313" key="4">
    <source>
        <dbReference type="Proteomes" id="UP000011087"/>
    </source>
</evidence>
<reference evidence="2 4" key="1">
    <citation type="journal article" date="2012" name="Nature">
        <title>Algal genomes reveal evolutionary mosaicism and the fate of nucleomorphs.</title>
        <authorList>
            <consortium name="DOE Joint Genome Institute"/>
            <person name="Curtis B.A."/>
            <person name="Tanifuji G."/>
            <person name="Burki F."/>
            <person name="Gruber A."/>
            <person name="Irimia M."/>
            <person name="Maruyama S."/>
            <person name="Arias M.C."/>
            <person name="Ball S.G."/>
            <person name="Gile G.H."/>
            <person name="Hirakawa Y."/>
            <person name="Hopkins J.F."/>
            <person name="Kuo A."/>
            <person name="Rensing S.A."/>
            <person name="Schmutz J."/>
            <person name="Symeonidi A."/>
            <person name="Elias M."/>
            <person name="Eveleigh R.J."/>
            <person name="Herman E.K."/>
            <person name="Klute M.J."/>
            <person name="Nakayama T."/>
            <person name="Obornik M."/>
            <person name="Reyes-Prieto A."/>
            <person name="Armbrust E.V."/>
            <person name="Aves S.J."/>
            <person name="Beiko R.G."/>
            <person name="Coutinho P."/>
            <person name="Dacks J.B."/>
            <person name="Durnford D.G."/>
            <person name="Fast N.M."/>
            <person name="Green B.R."/>
            <person name="Grisdale C.J."/>
            <person name="Hempel F."/>
            <person name="Henrissat B."/>
            <person name="Hoppner M.P."/>
            <person name="Ishida K."/>
            <person name="Kim E."/>
            <person name="Koreny L."/>
            <person name="Kroth P.G."/>
            <person name="Liu Y."/>
            <person name="Malik S.B."/>
            <person name="Maier U.G."/>
            <person name="McRose D."/>
            <person name="Mock T."/>
            <person name="Neilson J.A."/>
            <person name="Onodera N.T."/>
            <person name="Poole A.M."/>
            <person name="Pritham E.J."/>
            <person name="Richards T.A."/>
            <person name="Rocap G."/>
            <person name="Roy S.W."/>
            <person name="Sarai C."/>
            <person name="Schaack S."/>
            <person name="Shirato S."/>
            <person name="Slamovits C.H."/>
            <person name="Spencer D.F."/>
            <person name="Suzuki S."/>
            <person name="Worden A.Z."/>
            <person name="Zauner S."/>
            <person name="Barry K."/>
            <person name="Bell C."/>
            <person name="Bharti A.K."/>
            <person name="Crow J.A."/>
            <person name="Grimwood J."/>
            <person name="Kramer R."/>
            <person name="Lindquist E."/>
            <person name="Lucas S."/>
            <person name="Salamov A."/>
            <person name="McFadden G.I."/>
            <person name="Lane C.E."/>
            <person name="Keeling P.J."/>
            <person name="Gray M.W."/>
            <person name="Grigoriev I.V."/>
            <person name="Archibald J.M."/>
        </authorList>
    </citation>
    <scope>NUCLEOTIDE SEQUENCE</scope>
    <source>
        <strain evidence="2 4">CCMP2712</strain>
    </source>
</reference>
<protein>
    <submittedName>
        <fullName evidence="2 3">Uncharacterized protein</fullName>
    </submittedName>
</protein>
<proteinExistence type="predicted"/>
<reference evidence="4" key="2">
    <citation type="submission" date="2012-11" db="EMBL/GenBank/DDBJ databases">
        <authorList>
            <person name="Kuo A."/>
            <person name="Curtis B.A."/>
            <person name="Tanifuji G."/>
            <person name="Burki F."/>
            <person name="Gruber A."/>
            <person name="Irimia M."/>
            <person name="Maruyama S."/>
            <person name="Arias M.C."/>
            <person name="Ball S.G."/>
            <person name="Gile G.H."/>
            <person name="Hirakawa Y."/>
            <person name="Hopkins J.F."/>
            <person name="Rensing S.A."/>
            <person name="Schmutz J."/>
            <person name="Symeonidi A."/>
            <person name="Elias M."/>
            <person name="Eveleigh R.J."/>
            <person name="Herman E.K."/>
            <person name="Klute M.J."/>
            <person name="Nakayama T."/>
            <person name="Obornik M."/>
            <person name="Reyes-Prieto A."/>
            <person name="Armbrust E.V."/>
            <person name="Aves S.J."/>
            <person name="Beiko R.G."/>
            <person name="Coutinho P."/>
            <person name="Dacks J.B."/>
            <person name="Durnford D.G."/>
            <person name="Fast N.M."/>
            <person name="Green B.R."/>
            <person name="Grisdale C."/>
            <person name="Hempe F."/>
            <person name="Henrissat B."/>
            <person name="Hoppner M.P."/>
            <person name="Ishida K.-I."/>
            <person name="Kim E."/>
            <person name="Koreny L."/>
            <person name="Kroth P.G."/>
            <person name="Liu Y."/>
            <person name="Malik S.-B."/>
            <person name="Maier U.G."/>
            <person name="McRose D."/>
            <person name="Mock T."/>
            <person name="Neilson J.A."/>
            <person name="Onodera N.T."/>
            <person name="Poole A.M."/>
            <person name="Pritham E.J."/>
            <person name="Richards T.A."/>
            <person name="Rocap G."/>
            <person name="Roy S.W."/>
            <person name="Sarai C."/>
            <person name="Schaack S."/>
            <person name="Shirato S."/>
            <person name="Slamovits C.H."/>
            <person name="Spencer D.F."/>
            <person name="Suzuki S."/>
            <person name="Worden A.Z."/>
            <person name="Zauner S."/>
            <person name="Barry K."/>
            <person name="Bell C."/>
            <person name="Bharti A.K."/>
            <person name="Crow J.A."/>
            <person name="Grimwood J."/>
            <person name="Kramer R."/>
            <person name="Lindquist E."/>
            <person name="Lucas S."/>
            <person name="Salamov A."/>
            <person name="McFadden G.I."/>
            <person name="Lane C.E."/>
            <person name="Keeling P.J."/>
            <person name="Gray M.W."/>
            <person name="Grigoriev I.V."/>
            <person name="Archibald J.M."/>
        </authorList>
    </citation>
    <scope>NUCLEOTIDE SEQUENCE</scope>
    <source>
        <strain evidence="4">CCMP2712</strain>
    </source>
</reference>
<dbReference type="HOGENOM" id="CLU_954549_0_0_1"/>
<dbReference type="AlphaFoldDB" id="L1K4F9"/>
<dbReference type="GeneID" id="17312182"/>
<feature type="compositionally biased region" description="Low complexity" evidence="1">
    <location>
        <begin position="69"/>
        <end position="78"/>
    </location>
</feature>
<accession>L1K4F9</accession>
<dbReference type="PaxDb" id="55529-EKX55472"/>
<gene>
    <name evidence="2" type="ORF">GUITHDRAFT_99248</name>
</gene>
<reference evidence="3" key="3">
    <citation type="submission" date="2015-06" db="UniProtKB">
        <authorList>
            <consortium name="EnsemblProtists"/>
        </authorList>
    </citation>
    <scope>IDENTIFICATION</scope>
</reference>
<feature type="region of interest" description="Disordered" evidence="1">
    <location>
        <begin position="273"/>
        <end position="292"/>
    </location>
</feature>
<feature type="region of interest" description="Disordered" evidence="1">
    <location>
        <begin position="37"/>
        <end position="162"/>
    </location>
</feature>
<dbReference type="EMBL" id="JH992965">
    <property type="protein sequence ID" value="EKX55472.1"/>
    <property type="molecule type" value="Genomic_DNA"/>
</dbReference>